<keyword evidence="11" id="KW-0333">Golgi apparatus</keyword>
<keyword evidence="16" id="KW-0464">Manganese</keyword>
<dbReference type="GO" id="GO:0032580">
    <property type="term" value="C:Golgi cisterna membrane"/>
    <property type="evidence" value="ECO:0007669"/>
    <property type="project" value="UniProtKB-SubCell"/>
</dbReference>
<evidence type="ECO:0000256" key="31">
    <source>
        <dbReference type="ARBA" id="ARBA00049413"/>
    </source>
</evidence>
<dbReference type="EMBL" id="JANPWB010000016">
    <property type="protein sequence ID" value="KAJ1081385.1"/>
    <property type="molecule type" value="Genomic_DNA"/>
</dbReference>
<organism evidence="37 38">
    <name type="scientific">Pleurodeles waltl</name>
    <name type="common">Iberian ribbed newt</name>
    <dbReference type="NCBI Taxonomy" id="8319"/>
    <lineage>
        <taxon>Eukaryota</taxon>
        <taxon>Metazoa</taxon>
        <taxon>Chordata</taxon>
        <taxon>Craniata</taxon>
        <taxon>Vertebrata</taxon>
        <taxon>Euteleostomi</taxon>
        <taxon>Amphibia</taxon>
        <taxon>Batrachia</taxon>
        <taxon>Caudata</taxon>
        <taxon>Salamandroidea</taxon>
        <taxon>Salamandridae</taxon>
        <taxon>Pleurodelinae</taxon>
        <taxon>Pleurodeles</taxon>
    </lineage>
</organism>
<evidence type="ECO:0000256" key="28">
    <source>
        <dbReference type="ARBA" id="ARBA00047896"/>
    </source>
</evidence>
<evidence type="ECO:0000256" key="8">
    <source>
        <dbReference type="ARBA" id="ARBA00022723"/>
    </source>
</evidence>
<keyword evidence="6" id="KW-0808">Transferase</keyword>
<dbReference type="FunFam" id="3.90.550.10:FF:000028">
    <property type="entry name" value="beta-1,4-galactosyltransferase 1"/>
    <property type="match status" value="1"/>
</dbReference>
<dbReference type="GO" id="GO:0006682">
    <property type="term" value="P:galactosylceramide biosynthetic process"/>
    <property type="evidence" value="ECO:0007669"/>
    <property type="project" value="TreeGrafter"/>
</dbReference>
<proteinExistence type="inferred from homology"/>
<reference evidence="37" key="1">
    <citation type="journal article" date="2022" name="bioRxiv">
        <title>Sequencing and chromosome-scale assembly of the giantPleurodeles waltlgenome.</title>
        <authorList>
            <person name="Brown T."/>
            <person name="Elewa A."/>
            <person name="Iarovenko S."/>
            <person name="Subramanian E."/>
            <person name="Araus A.J."/>
            <person name="Petzold A."/>
            <person name="Susuki M."/>
            <person name="Suzuki K.-i.T."/>
            <person name="Hayashi T."/>
            <person name="Toyoda A."/>
            <person name="Oliveira C."/>
            <person name="Osipova E."/>
            <person name="Leigh N.D."/>
            <person name="Simon A."/>
            <person name="Yun M.H."/>
        </authorList>
    </citation>
    <scope>NUCLEOTIDE SEQUENCE</scope>
    <source>
        <strain evidence="37">20211129_DDA</strain>
        <tissue evidence="37">Liver</tissue>
    </source>
</reference>
<dbReference type="PANTHER" id="PTHR19300">
    <property type="entry name" value="BETA-1,4-GALACTOSYLTRANSFERASE"/>
    <property type="match status" value="1"/>
</dbReference>
<feature type="domain" description="Galactosyltransferase C-terminal" evidence="35">
    <location>
        <begin position="241"/>
        <end position="317"/>
    </location>
</feature>
<dbReference type="EC" id="2.4.1.38" evidence="19"/>
<dbReference type="InterPro" id="IPR027791">
    <property type="entry name" value="Galactosyl_T_C"/>
</dbReference>
<comment type="catalytic activity">
    <reaction evidence="31">
        <text>N-acetyl-D-glucosamine + UDP-alpha-D-galactose = beta-D-galactosyl-(1-&gt;4)-N-acetyl-D-glucosamine + UDP + H(+)</text>
        <dbReference type="Rhea" id="RHEA:17745"/>
        <dbReference type="ChEBI" id="CHEBI:15378"/>
        <dbReference type="ChEBI" id="CHEBI:58223"/>
        <dbReference type="ChEBI" id="CHEBI:60152"/>
        <dbReference type="ChEBI" id="CHEBI:66914"/>
        <dbReference type="ChEBI" id="CHEBI:506227"/>
        <dbReference type="EC" id="2.4.1.90"/>
    </reaction>
    <physiologicalReaction direction="left-to-right" evidence="31">
        <dbReference type="Rhea" id="RHEA:17746"/>
    </physiologicalReaction>
</comment>
<evidence type="ECO:0000256" key="9">
    <source>
        <dbReference type="ARBA" id="ARBA00022968"/>
    </source>
</evidence>
<feature type="region of interest" description="Disordered" evidence="33">
    <location>
        <begin position="468"/>
        <end position="487"/>
    </location>
</feature>
<feature type="compositionally biased region" description="Polar residues" evidence="33">
    <location>
        <begin position="472"/>
        <end position="483"/>
    </location>
</feature>
<evidence type="ECO:0000256" key="3">
    <source>
        <dbReference type="ARBA" id="ARBA00004922"/>
    </source>
</evidence>
<dbReference type="GO" id="GO:0003831">
    <property type="term" value="F:beta-N-acetylglucosaminylglycopeptide beta-1,4-galactosyltransferase activity"/>
    <property type="evidence" value="ECO:0007669"/>
    <property type="project" value="UniProtKB-EC"/>
</dbReference>
<evidence type="ECO:0000256" key="15">
    <source>
        <dbReference type="ARBA" id="ARBA00023180"/>
    </source>
</evidence>
<dbReference type="Pfam" id="PF02709">
    <property type="entry name" value="Glyco_transf_7C"/>
    <property type="match status" value="1"/>
</dbReference>
<comment type="catalytic activity">
    <reaction evidence="29">
        <text>a neolactoside IV(3)-beta-GlcNAc-nLc4Cer + UDP-alpha-D-galactose = a neolactoside nLc6Cer + UDP + H(+)</text>
        <dbReference type="Rhea" id="RHEA:62548"/>
        <dbReference type="ChEBI" id="CHEBI:15378"/>
        <dbReference type="ChEBI" id="CHEBI:58223"/>
        <dbReference type="ChEBI" id="CHEBI:66914"/>
        <dbReference type="ChEBI" id="CHEBI:90357"/>
        <dbReference type="ChEBI" id="CHEBI:144378"/>
    </reaction>
    <physiologicalReaction direction="left-to-right" evidence="29">
        <dbReference type="Rhea" id="RHEA:62549"/>
    </physiologicalReaction>
</comment>
<gene>
    <name evidence="37" type="ORF">NDU88_001567</name>
</gene>
<evidence type="ECO:0000256" key="12">
    <source>
        <dbReference type="ARBA" id="ARBA00023098"/>
    </source>
</evidence>
<dbReference type="GO" id="GO:0003945">
    <property type="term" value="F:N-acetyllactosamine synthase activity"/>
    <property type="evidence" value="ECO:0007669"/>
    <property type="project" value="UniProtKB-EC"/>
</dbReference>
<keyword evidence="13 34" id="KW-0472">Membrane</keyword>
<evidence type="ECO:0000256" key="5">
    <source>
        <dbReference type="ARBA" id="ARBA00022676"/>
    </source>
</evidence>
<dbReference type="CDD" id="cd00899">
    <property type="entry name" value="b4GalT"/>
    <property type="match status" value="1"/>
</dbReference>
<comment type="pathway">
    <text evidence="3">Protein modification; protein glycosylation.</text>
</comment>
<comment type="cofactor">
    <cofactor evidence="1">
        <name>Mn(2+)</name>
        <dbReference type="ChEBI" id="CHEBI:29035"/>
    </cofactor>
</comment>
<comment type="similarity">
    <text evidence="4">Belongs to the glycosyltransferase 7 family.</text>
</comment>
<evidence type="ECO:0000256" key="18">
    <source>
        <dbReference type="ARBA" id="ARBA00038891"/>
    </source>
</evidence>
<comment type="function">
    <text evidence="17">Responsible for the synthesis of complex-type N-linked oligosaccharides in many glycoproteins as well as the carbohydrate moieties of glycolipids.</text>
</comment>
<keyword evidence="10 34" id="KW-1133">Transmembrane helix</keyword>
<dbReference type="Proteomes" id="UP001066276">
    <property type="component" value="Chromosome 12"/>
</dbReference>
<dbReference type="SUPFAM" id="SSF53448">
    <property type="entry name" value="Nucleotide-diphospho-sugar transferases"/>
    <property type="match status" value="1"/>
</dbReference>
<feature type="transmembrane region" description="Helical" evidence="34">
    <location>
        <begin position="35"/>
        <end position="53"/>
    </location>
</feature>
<evidence type="ECO:0000256" key="20">
    <source>
        <dbReference type="ARBA" id="ARBA00039032"/>
    </source>
</evidence>
<keyword evidence="9" id="KW-0735">Signal-anchor</keyword>
<dbReference type="GO" id="GO:0046872">
    <property type="term" value="F:metal ion binding"/>
    <property type="evidence" value="ECO:0007669"/>
    <property type="project" value="UniProtKB-KW"/>
</dbReference>
<evidence type="ECO:0000256" key="17">
    <source>
        <dbReference type="ARBA" id="ARBA00037536"/>
    </source>
</evidence>
<evidence type="ECO:0000256" key="25">
    <source>
        <dbReference type="ARBA" id="ARBA00041980"/>
    </source>
</evidence>
<evidence type="ECO:0000256" key="6">
    <source>
        <dbReference type="ARBA" id="ARBA00022679"/>
    </source>
</evidence>
<evidence type="ECO:0000256" key="30">
    <source>
        <dbReference type="ARBA" id="ARBA00048852"/>
    </source>
</evidence>
<name>A0AAV7KT65_PLEWA</name>
<evidence type="ECO:0000256" key="11">
    <source>
        <dbReference type="ARBA" id="ARBA00023034"/>
    </source>
</evidence>
<feature type="region of interest" description="Disordered" evidence="33">
    <location>
        <begin position="367"/>
        <end position="401"/>
    </location>
</feature>
<dbReference type="Pfam" id="PF13733">
    <property type="entry name" value="Glyco_transf_7N"/>
    <property type="match status" value="1"/>
</dbReference>
<dbReference type="EC" id="2.4.1.275" evidence="20"/>
<keyword evidence="14" id="KW-1015">Disulfide bond</keyword>
<accession>A0AAV7KT65</accession>
<evidence type="ECO:0000256" key="24">
    <source>
        <dbReference type="ARBA" id="ARBA00041957"/>
    </source>
</evidence>
<evidence type="ECO:0000313" key="38">
    <source>
        <dbReference type="Proteomes" id="UP001066276"/>
    </source>
</evidence>
<evidence type="ECO:0000259" key="36">
    <source>
        <dbReference type="Pfam" id="PF13733"/>
    </source>
</evidence>
<feature type="domain" description="Galactosyltransferase N-terminal" evidence="36">
    <location>
        <begin position="102"/>
        <end position="235"/>
    </location>
</feature>
<comment type="catalytic activity">
    <reaction evidence="28">
        <text>an N-acetyl-beta-D-glucosaminyl derivative + UDP-alpha-D-galactose = a beta-D-galactosyl-(1-&gt;4)-N-acetyl-beta-D-glucosaminyl derivative + UDP + H(+)</text>
        <dbReference type="Rhea" id="RHEA:22932"/>
        <dbReference type="ChEBI" id="CHEBI:15378"/>
        <dbReference type="ChEBI" id="CHEBI:58223"/>
        <dbReference type="ChEBI" id="CHEBI:61631"/>
        <dbReference type="ChEBI" id="CHEBI:66914"/>
        <dbReference type="ChEBI" id="CHEBI:133507"/>
        <dbReference type="EC" id="2.4.1.38"/>
    </reaction>
    <physiologicalReaction direction="left-to-right" evidence="28">
        <dbReference type="Rhea" id="RHEA:22933"/>
    </physiologicalReaction>
</comment>
<dbReference type="EC" id="2.4.1.90" evidence="18"/>
<keyword evidence="15" id="KW-0325">Glycoprotein</keyword>
<evidence type="ECO:0000256" key="33">
    <source>
        <dbReference type="SAM" id="MobiDB-lite"/>
    </source>
</evidence>
<dbReference type="PANTHER" id="PTHR19300:SF33">
    <property type="entry name" value="BETA-1,4-GALACTOSYLTRANSFERASE 3"/>
    <property type="match status" value="1"/>
</dbReference>
<evidence type="ECO:0000256" key="27">
    <source>
        <dbReference type="ARBA" id="ARBA00042716"/>
    </source>
</evidence>
<comment type="caution">
    <text evidence="37">The sequence shown here is derived from an EMBL/GenBank/DDBJ whole genome shotgun (WGS) entry which is preliminary data.</text>
</comment>
<evidence type="ECO:0000256" key="34">
    <source>
        <dbReference type="SAM" id="Phobius"/>
    </source>
</evidence>
<dbReference type="GO" id="GO:0005975">
    <property type="term" value="P:carbohydrate metabolic process"/>
    <property type="evidence" value="ECO:0007669"/>
    <property type="project" value="InterPro"/>
</dbReference>
<evidence type="ECO:0000256" key="21">
    <source>
        <dbReference type="ARBA" id="ARBA00039532"/>
    </source>
</evidence>
<comment type="subcellular location">
    <subcellularLocation>
        <location evidence="2">Golgi apparatus</location>
        <location evidence="2">Golgi stack membrane</location>
        <topology evidence="2">Single-pass type II membrane protein</topology>
    </subcellularLocation>
</comment>
<keyword evidence="12" id="KW-0443">Lipid metabolism</keyword>
<evidence type="ECO:0000259" key="35">
    <source>
        <dbReference type="Pfam" id="PF02709"/>
    </source>
</evidence>
<evidence type="ECO:0000256" key="4">
    <source>
        <dbReference type="ARBA" id="ARBA00005735"/>
    </source>
</evidence>
<comment type="catalytic activity">
    <reaction evidence="32">
        <text>a beta-D-GlcNAc-(1-&gt;3)-beta-D-Gal-(1-&gt;4)-beta-D-Glc-(1&lt;-&gt;1)-Cer(d18:1(4E)) + UDP-alpha-D-galactose = a neolactoside nLc4Cer(d18:1(4E)) + UDP + H(+)</text>
        <dbReference type="Rhea" id="RHEA:31499"/>
        <dbReference type="ChEBI" id="CHEBI:15378"/>
        <dbReference type="ChEBI" id="CHEBI:17006"/>
        <dbReference type="ChEBI" id="CHEBI:17103"/>
        <dbReference type="ChEBI" id="CHEBI:58223"/>
        <dbReference type="ChEBI" id="CHEBI:66914"/>
        <dbReference type="EC" id="2.4.1.275"/>
    </reaction>
    <physiologicalReaction direction="left-to-right" evidence="32">
        <dbReference type="Rhea" id="RHEA:31500"/>
    </physiologicalReaction>
</comment>
<evidence type="ECO:0000256" key="32">
    <source>
        <dbReference type="ARBA" id="ARBA00049446"/>
    </source>
</evidence>
<feature type="compositionally biased region" description="Polar residues" evidence="33">
    <location>
        <begin position="440"/>
        <end position="450"/>
    </location>
</feature>
<comment type="catalytic activity">
    <reaction evidence="30">
        <text>a beta-D-glucosylceramide + UDP-alpha-D-galactose = a beta-D-galactosyl-(1-&gt;4)-beta-D-glucosyl-(1&lt;-&gt;1)-ceramide + UDP + H(+)</text>
        <dbReference type="Rhea" id="RHEA:62552"/>
        <dbReference type="ChEBI" id="CHEBI:15378"/>
        <dbReference type="ChEBI" id="CHEBI:58223"/>
        <dbReference type="ChEBI" id="CHEBI:66914"/>
        <dbReference type="ChEBI" id="CHEBI:79208"/>
        <dbReference type="ChEBI" id="CHEBI:83264"/>
    </reaction>
    <physiologicalReaction direction="left-to-right" evidence="30">
        <dbReference type="Rhea" id="RHEA:62553"/>
    </physiologicalReaction>
</comment>
<evidence type="ECO:0000313" key="37">
    <source>
        <dbReference type="EMBL" id="KAJ1081385.1"/>
    </source>
</evidence>
<evidence type="ECO:0000256" key="26">
    <source>
        <dbReference type="ARBA" id="ARBA00042172"/>
    </source>
</evidence>
<evidence type="ECO:0000256" key="19">
    <source>
        <dbReference type="ARBA" id="ARBA00038908"/>
    </source>
</evidence>
<protein>
    <recommendedName>
        <fullName evidence="21">Beta-1,4-galactosyltransferase 3</fullName>
        <ecNumber evidence="20">2.4.1.275</ecNumber>
        <ecNumber evidence="19">2.4.1.38</ecNumber>
        <ecNumber evidence="18">2.4.1.90</ecNumber>
    </recommendedName>
    <alternativeName>
        <fullName evidence="22">Beta-N-acetylglucosaminylglycopeptide beta-1,4-galactosyltransferase</fullName>
    </alternativeName>
    <alternativeName>
        <fullName evidence="26">N-acetyllactosamine synthase</fullName>
    </alternativeName>
    <alternativeName>
        <fullName evidence="23">Nal synthase</fullName>
    </alternativeName>
    <alternativeName>
        <fullName evidence="27">Neolactotriaosylceramide beta-1,4-galactosyltransferase</fullName>
    </alternativeName>
    <alternativeName>
        <fullName evidence="25">UDP-Gal:beta-GlcNAc beta-1,4-galactosyltransferase 3</fullName>
    </alternativeName>
    <alternativeName>
        <fullName evidence="24">UDP-galactose:beta-N-acetylglucosamine beta-1,4-galactosyltransferase 3</fullName>
    </alternativeName>
</protein>
<feature type="region of interest" description="Disordered" evidence="33">
    <location>
        <begin position="418"/>
        <end position="460"/>
    </location>
</feature>
<evidence type="ECO:0000256" key="2">
    <source>
        <dbReference type="ARBA" id="ARBA00004447"/>
    </source>
</evidence>
<evidence type="ECO:0000256" key="7">
    <source>
        <dbReference type="ARBA" id="ARBA00022692"/>
    </source>
</evidence>
<evidence type="ECO:0000256" key="22">
    <source>
        <dbReference type="ARBA" id="ARBA00041551"/>
    </source>
</evidence>
<evidence type="ECO:0000256" key="16">
    <source>
        <dbReference type="ARBA" id="ARBA00023211"/>
    </source>
</evidence>
<evidence type="ECO:0000256" key="14">
    <source>
        <dbReference type="ARBA" id="ARBA00023157"/>
    </source>
</evidence>
<evidence type="ECO:0000256" key="13">
    <source>
        <dbReference type="ARBA" id="ARBA00023136"/>
    </source>
</evidence>
<sequence length="592" mass="67081">MEVQVLGEGRAKRLLFCKKINILEKMIRRLLERPCTLAMLIGFQFAFMVYFSFGGFRSLASIFGRNPDPIFDYSRTHDVYSNLSRLHQQHHHGFLSDSLPNCPDRSPYLVGPITVTFTSVPSVKQIQMKNPLVTAGGMYHPPNCEPRYRTAVLIPHRNREAHLRYLLYYLHPFLQRQQLQYGIYVIHQAGNATFNRAKLLNVGVREAMKDEDWDCLFLHDVDLIPENDHNLYICDPWSPKHASIAMNKFGYSLPYPQYFGGVSALSPDMYMKMNGFPNEYWGWGGEDDDIATRVRLAGMKISRPPVSVGHYKMVKHKGDKGNEENPHRFDLLIRTQRMWTQDGMNSLSYTLISKELHPLYTNITADIGFDPRTKNGKKPQSPISSVPKRNTVTNNATVQEPSTKVIVTNHVEVSTNQGEKISLSIDAEPKSDTKEGASLTHGSSKPGSDSQVRRVRHSEDNFKAKQLEEQNRSIQDARSTYSEQGLKRDSYKTMSGITLVESISQSRDFLSRSTPSQSTRSLDLNKPAVKLRKRKKGLGDRMLQQVSVADSLVKDLSKSGAHHNDEITKKEFVATVVSRPPSGNADHVSSKK</sequence>
<dbReference type="PRINTS" id="PR02050">
    <property type="entry name" value="B14GALTRFASE"/>
</dbReference>
<evidence type="ECO:0000256" key="29">
    <source>
        <dbReference type="ARBA" id="ARBA00048016"/>
    </source>
</evidence>
<evidence type="ECO:0000256" key="10">
    <source>
        <dbReference type="ARBA" id="ARBA00022989"/>
    </source>
</evidence>
<keyword evidence="5" id="KW-0328">Glycosyltransferase</keyword>
<feature type="compositionally biased region" description="Polar residues" evidence="33">
    <location>
        <begin position="381"/>
        <end position="401"/>
    </location>
</feature>
<evidence type="ECO:0000256" key="1">
    <source>
        <dbReference type="ARBA" id="ARBA00001936"/>
    </source>
</evidence>
<dbReference type="InterPro" id="IPR003859">
    <property type="entry name" value="Galactosyl_T"/>
</dbReference>
<dbReference type="Gene3D" id="3.90.550.10">
    <property type="entry name" value="Spore Coat Polysaccharide Biosynthesis Protein SpsA, Chain A"/>
    <property type="match status" value="1"/>
</dbReference>
<evidence type="ECO:0000256" key="23">
    <source>
        <dbReference type="ARBA" id="ARBA00041655"/>
    </source>
</evidence>
<keyword evidence="7 34" id="KW-0812">Transmembrane</keyword>
<keyword evidence="38" id="KW-1185">Reference proteome</keyword>
<dbReference type="InterPro" id="IPR027995">
    <property type="entry name" value="Galactosyl_T_N"/>
</dbReference>
<dbReference type="InterPro" id="IPR029044">
    <property type="entry name" value="Nucleotide-diphossugar_trans"/>
</dbReference>
<keyword evidence="8" id="KW-0479">Metal-binding</keyword>
<dbReference type="AlphaFoldDB" id="A0AAV7KT65"/>